<evidence type="ECO:0000313" key="1">
    <source>
        <dbReference type="EMBL" id="ELU16596.1"/>
    </source>
</evidence>
<dbReference type="EMBL" id="AMQN01004254">
    <property type="status" value="NOT_ANNOTATED_CDS"/>
    <property type="molecule type" value="Genomic_DNA"/>
</dbReference>
<dbReference type="Proteomes" id="UP000014760">
    <property type="component" value="Unassembled WGS sequence"/>
</dbReference>
<dbReference type="EnsemblMetazoa" id="CapteT191896">
    <property type="protein sequence ID" value="CapteP191896"/>
    <property type="gene ID" value="CapteG191896"/>
</dbReference>
<dbReference type="EMBL" id="KB293048">
    <property type="protein sequence ID" value="ELU16596.1"/>
    <property type="molecule type" value="Genomic_DNA"/>
</dbReference>
<dbReference type="EMBL" id="AMQN01004255">
    <property type="status" value="NOT_ANNOTATED_CDS"/>
    <property type="molecule type" value="Genomic_DNA"/>
</dbReference>
<reference evidence="2" key="3">
    <citation type="submission" date="2015-06" db="UniProtKB">
        <authorList>
            <consortium name="EnsemblMetazoa"/>
        </authorList>
    </citation>
    <scope>IDENTIFICATION</scope>
</reference>
<name>R7VJL9_CAPTE</name>
<dbReference type="AlphaFoldDB" id="R7VJL9"/>
<sequence>MLIHTLLSIAVSTRSADRIYRSLDASSARGVRLLSFCIYCHGVRVSTAPTWLIRDHGSDHCAAERFDLKMEGLTQVNSTEPGETETVYGDPGTVDFFCNIPDGRRIPAGETFIHTVGTVEYTCKCPANLGPEEQELGQIQIECEQRLGISTHNDPMLGYMSFSSFMVMQTDVLFQMEEMFQKGSHSKHPVGDQRSHCDLPDGRTMPVGQEFDFTQEGLALICTCDTDKSDSIQCRPKGITVFVQILVYIFISPRNHTASSVACHLPDGRSFSVGEKFRYVHEGKRIFCTCEENGDSTMPACINYLQDDEFCFLDDLRDIPRGEHFEYTLTDGMSYNCQCPPAGSADTSISCTQQAFRCSMPDGSTANAGDEKVLEKDGVQYLCKCPLTSPPEGHSIQCSHRKHASFSSH</sequence>
<evidence type="ECO:0000313" key="2">
    <source>
        <dbReference type="EnsemblMetazoa" id="CapteP191896"/>
    </source>
</evidence>
<dbReference type="EMBL" id="AMQN01004253">
    <property type="status" value="NOT_ANNOTATED_CDS"/>
    <property type="molecule type" value="Genomic_DNA"/>
</dbReference>
<organism evidence="1">
    <name type="scientific">Capitella teleta</name>
    <name type="common">Polychaete worm</name>
    <dbReference type="NCBI Taxonomy" id="283909"/>
    <lineage>
        <taxon>Eukaryota</taxon>
        <taxon>Metazoa</taxon>
        <taxon>Spiralia</taxon>
        <taxon>Lophotrochozoa</taxon>
        <taxon>Annelida</taxon>
        <taxon>Polychaeta</taxon>
        <taxon>Sedentaria</taxon>
        <taxon>Scolecida</taxon>
        <taxon>Capitellidae</taxon>
        <taxon>Capitella</taxon>
    </lineage>
</organism>
<reference evidence="1 3" key="2">
    <citation type="journal article" date="2013" name="Nature">
        <title>Insights into bilaterian evolution from three spiralian genomes.</title>
        <authorList>
            <person name="Simakov O."/>
            <person name="Marletaz F."/>
            <person name="Cho S.J."/>
            <person name="Edsinger-Gonzales E."/>
            <person name="Havlak P."/>
            <person name="Hellsten U."/>
            <person name="Kuo D.H."/>
            <person name="Larsson T."/>
            <person name="Lv J."/>
            <person name="Arendt D."/>
            <person name="Savage R."/>
            <person name="Osoegawa K."/>
            <person name="de Jong P."/>
            <person name="Grimwood J."/>
            <person name="Chapman J.A."/>
            <person name="Shapiro H."/>
            <person name="Aerts A."/>
            <person name="Otillar R.P."/>
            <person name="Terry A.Y."/>
            <person name="Boore J.L."/>
            <person name="Grigoriev I.V."/>
            <person name="Lindberg D.R."/>
            <person name="Seaver E.C."/>
            <person name="Weisblat D.A."/>
            <person name="Putnam N.H."/>
            <person name="Rokhsar D.S."/>
        </authorList>
    </citation>
    <scope>NUCLEOTIDE SEQUENCE</scope>
    <source>
        <strain evidence="1 3">I ESC-2004</strain>
    </source>
</reference>
<gene>
    <name evidence="1" type="ORF">CAPTEDRAFT_191896</name>
</gene>
<protein>
    <submittedName>
        <fullName evidence="1 2">Uncharacterized protein</fullName>
    </submittedName>
</protein>
<keyword evidence="3" id="KW-1185">Reference proteome</keyword>
<evidence type="ECO:0000313" key="3">
    <source>
        <dbReference type="Proteomes" id="UP000014760"/>
    </source>
</evidence>
<dbReference type="HOGENOM" id="CLU_673076_0_0_1"/>
<accession>R7VJL9</accession>
<proteinExistence type="predicted"/>
<reference evidence="3" key="1">
    <citation type="submission" date="2012-12" db="EMBL/GenBank/DDBJ databases">
        <authorList>
            <person name="Hellsten U."/>
            <person name="Grimwood J."/>
            <person name="Chapman J.A."/>
            <person name="Shapiro H."/>
            <person name="Aerts A."/>
            <person name="Otillar R.P."/>
            <person name="Terry A.Y."/>
            <person name="Boore J.L."/>
            <person name="Simakov O."/>
            <person name="Marletaz F."/>
            <person name="Cho S.-J."/>
            <person name="Edsinger-Gonzales E."/>
            <person name="Havlak P."/>
            <person name="Kuo D.-H."/>
            <person name="Larsson T."/>
            <person name="Lv J."/>
            <person name="Arendt D."/>
            <person name="Savage R."/>
            <person name="Osoegawa K."/>
            <person name="de Jong P."/>
            <person name="Lindberg D.R."/>
            <person name="Seaver E.C."/>
            <person name="Weisblat D.A."/>
            <person name="Putnam N.H."/>
            <person name="Grigoriev I.V."/>
            <person name="Rokhsar D.S."/>
        </authorList>
    </citation>
    <scope>NUCLEOTIDE SEQUENCE</scope>
    <source>
        <strain evidence="3">I ESC-2004</strain>
    </source>
</reference>